<dbReference type="InterPro" id="IPR029024">
    <property type="entry name" value="TerB-like"/>
</dbReference>
<dbReference type="Proteomes" id="UP000219788">
    <property type="component" value="Unassembled WGS sequence"/>
</dbReference>
<accession>A0A2A7U5L2</accession>
<proteinExistence type="predicted"/>
<dbReference type="Pfam" id="PF04391">
    <property type="entry name" value="DUF533"/>
    <property type="match status" value="1"/>
</dbReference>
<dbReference type="SUPFAM" id="SSF158682">
    <property type="entry name" value="TerB-like"/>
    <property type="match status" value="1"/>
</dbReference>
<dbReference type="EMBL" id="PDDV01000013">
    <property type="protein sequence ID" value="PEH73578.1"/>
    <property type="molecule type" value="Genomic_DNA"/>
</dbReference>
<dbReference type="AlphaFoldDB" id="A0A2A7U5L2"/>
<dbReference type="OrthoDB" id="5459344at2"/>
<reference evidence="2" key="1">
    <citation type="submission" date="2017-09" db="EMBL/GenBank/DDBJ databases">
        <title>FDA dAtabase for Regulatory Grade micrObial Sequences (FDA-ARGOS): Supporting development and validation of Infectious Disease Dx tests.</title>
        <authorList>
            <person name="Goldberg B."/>
            <person name="Campos J."/>
            <person name="Tallon L."/>
            <person name="Sadzewicz L."/>
            <person name="Ott S."/>
            <person name="Zhao X."/>
            <person name="Nagaraj S."/>
            <person name="Vavikolanu K."/>
            <person name="Aluvathingal J."/>
            <person name="Nadendla S."/>
            <person name="Geyer C."/>
            <person name="Sichtig H."/>
        </authorList>
    </citation>
    <scope>NUCLEOTIDE SEQUENCE [LARGE SCALE GENOMIC DNA]</scope>
    <source>
        <strain evidence="2">FDAARGOS_370</strain>
    </source>
</reference>
<sequence length="222" mass="23743">MSKSWLNQLQSLLGDTKGNKAGAEGLSKLLAPAALGGLAGVLMGNKSVRKQAGKLGKNALLIGGGAAIGALLWNQYRARVKANHRDEPQYGQQSAPPDARVRRLVQALVFAAKSDGHIDEREQQAIDESLSRMALGEEARQWIDQALAQPLDPKRLAQGVGDEEEALEIYTLSCAVIDIDHFMERSYLDALAQALGIPSDVAADLERELAARAEAAAARLTP</sequence>
<gene>
    <name evidence="1" type="ORF">CRM76_17395</name>
</gene>
<comment type="caution">
    <text evidence="1">The sequence shown here is derived from an EMBL/GenBank/DDBJ whole genome shotgun (WGS) entry which is preliminary data.</text>
</comment>
<evidence type="ECO:0000313" key="2">
    <source>
        <dbReference type="Proteomes" id="UP000219788"/>
    </source>
</evidence>
<name>A0A2A7U5L2_EDWTA</name>
<dbReference type="InterPro" id="IPR007486">
    <property type="entry name" value="YebE"/>
</dbReference>
<evidence type="ECO:0000313" key="1">
    <source>
        <dbReference type="EMBL" id="PEH73578.1"/>
    </source>
</evidence>
<dbReference type="RefSeq" id="WP_098143407.1">
    <property type="nucleotide sequence ID" value="NZ_CP078560.1"/>
</dbReference>
<dbReference type="Gene3D" id="1.10.3680.10">
    <property type="entry name" value="TerB-like"/>
    <property type="match status" value="1"/>
</dbReference>
<protein>
    <recommendedName>
        <fullName evidence="3">DUF533 domain-containing protein</fullName>
    </recommendedName>
</protein>
<dbReference type="CDD" id="cd07178">
    <property type="entry name" value="terB_like_YebE"/>
    <property type="match status" value="1"/>
</dbReference>
<evidence type="ECO:0008006" key="3">
    <source>
        <dbReference type="Google" id="ProtNLM"/>
    </source>
</evidence>
<organism evidence="1 2">
    <name type="scientific">Edwardsiella tarda</name>
    <dbReference type="NCBI Taxonomy" id="636"/>
    <lineage>
        <taxon>Bacteria</taxon>
        <taxon>Pseudomonadati</taxon>
        <taxon>Pseudomonadota</taxon>
        <taxon>Gammaproteobacteria</taxon>
        <taxon>Enterobacterales</taxon>
        <taxon>Hafniaceae</taxon>
        <taxon>Edwardsiella</taxon>
    </lineage>
</organism>
<dbReference type="STRING" id="636.AAW15_12745"/>